<organism evidence="1 2">
    <name type="scientific">Pseudomonas viciae</name>
    <dbReference type="NCBI Taxonomy" id="2505979"/>
    <lineage>
        <taxon>Bacteria</taxon>
        <taxon>Pseudomonadati</taxon>
        <taxon>Pseudomonadota</taxon>
        <taxon>Gammaproteobacteria</taxon>
        <taxon>Pseudomonadales</taxon>
        <taxon>Pseudomonadaceae</taxon>
        <taxon>Pseudomonas</taxon>
    </lineage>
</organism>
<accession>A0A4P7PFU0</accession>
<reference evidence="1 2" key="1">
    <citation type="journal article" date="2019" name="Front. Microbiol.">
        <title>In silico and Genetic Analyses of Cyclic Lipopeptide Synthetic Gene Clusters in Pseudomonas sp. 11K1.</title>
        <authorList>
            <person name="Zhao H."/>
            <person name="Liu Y.P."/>
            <person name="Zhang L.Q."/>
        </authorList>
    </citation>
    <scope>NUCLEOTIDE SEQUENCE [LARGE SCALE GENOMIC DNA]</scope>
    <source>
        <strain evidence="1 2">11K1</strain>
    </source>
</reference>
<name>A0A4P7PFU0_9PSED</name>
<sequence>MHVWKQCIGSPAHRIPLLIRRLQMDGRKPVIPLTNLVHSTVLVELSKTLEQVYKNARENNL</sequence>
<protein>
    <submittedName>
        <fullName evidence="1">Uncharacterized protein</fullName>
    </submittedName>
</protein>
<evidence type="ECO:0000313" key="1">
    <source>
        <dbReference type="EMBL" id="QBZ89489.1"/>
    </source>
</evidence>
<dbReference type="EMBL" id="CP035088">
    <property type="protein sequence ID" value="QBZ89489.1"/>
    <property type="molecule type" value="Genomic_DNA"/>
</dbReference>
<proteinExistence type="predicted"/>
<dbReference type="Proteomes" id="UP000296468">
    <property type="component" value="Chromosome"/>
</dbReference>
<gene>
    <name evidence="1" type="ORF">EPZ47_12460</name>
</gene>
<dbReference type="AlphaFoldDB" id="A0A4P7PFU0"/>
<evidence type="ECO:0000313" key="2">
    <source>
        <dbReference type="Proteomes" id="UP000296468"/>
    </source>
</evidence>
<dbReference type="KEGG" id="pvk:EPZ47_12460"/>